<evidence type="ECO:0000313" key="3">
    <source>
        <dbReference type="Proteomes" id="UP000298030"/>
    </source>
</evidence>
<accession>A0A4Y7TGK6</accession>
<protein>
    <submittedName>
        <fullName evidence="2">Uncharacterized protein</fullName>
    </submittedName>
</protein>
<proteinExistence type="predicted"/>
<dbReference type="Proteomes" id="UP000298030">
    <property type="component" value="Unassembled WGS sequence"/>
</dbReference>
<name>A0A4Y7TGK6_COPMI</name>
<feature type="region of interest" description="Disordered" evidence="1">
    <location>
        <begin position="233"/>
        <end position="261"/>
    </location>
</feature>
<organism evidence="2 3">
    <name type="scientific">Coprinellus micaceus</name>
    <name type="common">Glistening ink-cap mushroom</name>
    <name type="synonym">Coprinus micaceus</name>
    <dbReference type="NCBI Taxonomy" id="71717"/>
    <lineage>
        <taxon>Eukaryota</taxon>
        <taxon>Fungi</taxon>
        <taxon>Dikarya</taxon>
        <taxon>Basidiomycota</taxon>
        <taxon>Agaricomycotina</taxon>
        <taxon>Agaricomycetes</taxon>
        <taxon>Agaricomycetidae</taxon>
        <taxon>Agaricales</taxon>
        <taxon>Agaricineae</taxon>
        <taxon>Psathyrellaceae</taxon>
        <taxon>Coprinellus</taxon>
    </lineage>
</organism>
<gene>
    <name evidence="2" type="ORF">FA13DRAFT_1790320</name>
</gene>
<reference evidence="2 3" key="1">
    <citation type="journal article" date="2019" name="Nat. Ecol. Evol.">
        <title>Megaphylogeny resolves global patterns of mushroom evolution.</title>
        <authorList>
            <person name="Varga T."/>
            <person name="Krizsan K."/>
            <person name="Foldi C."/>
            <person name="Dima B."/>
            <person name="Sanchez-Garcia M."/>
            <person name="Sanchez-Ramirez S."/>
            <person name="Szollosi G.J."/>
            <person name="Szarkandi J.G."/>
            <person name="Papp V."/>
            <person name="Albert L."/>
            <person name="Andreopoulos W."/>
            <person name="Angelini C."/>
            <person name="Antonin V."/>
            <person name="Barry K.W."/>
            <person name="Bougher N.L."/>
            <person name="Buchanan P."/>
            <person name="Buyck B."/>
            <person name="Bense V."/>
            <person name="Catcheside P."/>
            <person name="Chovatia M."/>
            <person name="Cooper J."/>
            <person name="Damon W."/>
            <person name="Desjardin D."/>
            <person name="Finy P."/>
            <person name="Geml J."/>
            <person name="Haridas S."/>
            <person name="Hughes K."/>
            <person name="Justo A."/>
            <person name="Karasinski D."/>
            <person name="Kautmanova I."/>
            <person name="Kiss B."/>
            <person name="Kocsube S."/>
            <person name="Kotiranta H."/>
            <person name="LaButti K.M."/>
            <person name="Lechner B.E."/>
            <person name="Liimatainen K."/>
            <person name="Lipzen A."/>
            <person name="Lukacs Z."/>
            <person name="Mihaltcheva S."/>
            <person name="Morgado L.N."/>
            <person name="Niskanen T."/>
            <person name="Noordeloos M.E."/>
            <person name="Ohm R.A."/>
            <person name="Ortiz-Santana B."/>
            <person name="Ovrebo C."/>
            <person name="Racz N."/>
            <person name="Riley R."/>
            <person name="Savchenko A."/>
            <person name="Shiryaev A."/>
            <person name="Soop K."/>
            <person name="Spirin V."/>
            <person name="Szebenyi C."/>
            <person name="Tomsovsky M."/>
            <person name="Tulloss R.E."/>
            <person name="Uehling J."/>
            <person name="Grigoriev I.V."/>
            <person name="Vagvolgyi C."/>
            <person name="Papp T."/>
            <person name="Martin F.M."/>
            <person name="Miettinen O."/>
            <person name="Hibbett D.S."/>
            <person name="Nagy L.G."/>
        </authorList>
    </citation>
    <scope>NUCLEOTIDE SEQUENCE [LARGE SCALE GENOMIC DNA]</scope>
    <source>
        <strain evidence="2 3">FP101781</strain>
    </source>
</reference>
<evidence type="ECO:0000313" key="2">
    <source>
        <dbReference type="EMBL" id="TEB33305.1"/>
    </source>
</evidence>
<comment type="caution">
    <text evidence="2">The sequence shown here is derived from an EMBL/GenBank/DDBJ whole genome shotgun (WGS) entry which is preliminary data.</text>
</comment>
<dbReference type="OrthoDB" id="3120012at2759"/>
<sequence length="399" mass="44684">MSDFVSFLGRSLQLKTLLVGLRWNCRTSELEDILRDVALPVELPNIEVPQLLSKYFNPLSLIMDAIRIPHDGLDSIKVLCGETKDESSLRAICNFLHSDQRDHCFSPDQIDISWNDHGDMHGFTITCDQAGFGFDGDTGVPTMSKLDHPSVVLNTGNHLPFPPGDTSQFRVPIDFDHLHTITIGKVTEQLISCQFWKEIGDLKSVEVVQFDWAGMDIVEPFLCILARDYDKPEADSESDEEPTTKSRSTSPSIGEEDSEDPHPCDPLFPALRAILFGSIESALQTCFMDLESIGYEIPRGYGYKRPTMLFLDLLGYKLTDWKGNGGRWLDCLVFRKGNLWSGDPQPWTSTAHEAVEDFLEHVNLTARTVILGDHAYSFDEGADGQESDQLAIDSDVHLT</sequence>
<evidence type="ECO:0000256" key="1">
    <source>
        <dbReference type="SAM" id="MobiDB-lite"/>
    </source>
</evidence>
<dbReference type="AlphaFoldDB" id="A0A4Y7TGK6"/>
<dbReference type="EMBL" id="QPFP01000013">
    <property type="protein sequence ID" value="TEB33305.1"/>
    <property type="molecule type" value="Genomic_DNA"/>
</dbReference>
<keyword evidence="3" id="KW-1185">Reference proteome</keyword>